<name>A0A7J7KSW9_BUGNE</name>
<dbReference type="GO" id="GO:0005694">
    <property type="term" value="C:chromosome"/>
    <property type="evidence" value="ECO:0007669"/>
    <property type="project" value="UniProtKB-ARBA"/>
</dbReference>
<dbReference type="SUPFAM" id="SSF50249">
    <property type="entry name" value="Nucleic acid-binding proteins"/>
    <property type="match status" value="1"/>
</dbReference>
<dbReference type="GO" id="GO:0000724">
    <property type="term" value="P:double-strand break repair via homologous recombination"/>
    <property type="evidence" value="ECO:0007669"/>
    <property type="project" value="TreeGrafter"/>
</dbReference>
<feature type="compositionally biased region" description="Polar residues" evidence="2">
    <location>
        <begin position="138"/>
        <end position="151"/>
    </location>
</feature>
<dbReference type="Pfam" id="PF21473">
    <property type="entry name" value="OB_Ssb-like"/>
    <property type="match status" value="1"/>
</dbReference>
<evidence type="ECO:0000313" key="4">
    <source>
        <dbReference type="EMBL" id="KAF6041282.1"/>
    </source>
</evidence>
<feature type="domain" description="Single-stranded DNA binding protein Ssb-like OB fold" evidence="3">
    <location>
        <begin position="32"/>
        <end position="93"/>
    </location>
</feature>
<keyword evidence="1" id="KW-0238">DNA-binding</keyword>
<evidence type="ECO:0000256" key="1">
    <source>
        <dbReference type="ARBA" id="ARBA00023125"/>
    </source>
</evidence>
<dbReference type="GO" id="GO:0003677">
    <property type="term" value="F:DNA binding"/>
    <property type="evidence" value="ECO:0007669"/>
    <property type="project" value="UniProtKB-KW"/>
</dbReference>
<evidence type="ECO:0000313" key="5">
    <source>
        <dbReference type="Proteomes" id="UP000593567"/>
    </source>
</evidence>
<dbReference type="PANTHER" id="PTHR13356:SF0">
    <property type="entry name" value="SOSS COMPLEX SUBUNIT B HOMOLOG"/>
    <property type="match status" value="1"/>
</dbReference>
<evidence type="ECO:0000259" key="3">
    <source>
        <dbReference type="Pfam" id="PF21473"/>
    </source>
</evidence>
<keyword evidence="5" id="KW-1185">Reference proteome</keyword>
<dbReference type="InterPro" id="IPR051231">
    <property type="entry name" value="SOSS-B"/>
</dbReference>
<dbReference type="InterPro" id="IPR012340">
    <property type="entry name" value="NA-bd_OB-fold"/>
</dbReference>
<dbReference type="AlphaFoldDB" id="A0A7J7KSW9"/>
<protein>
    <submittedName>
        <fullName evidence="4">NABP2</fullName>
    </submittedName>
</protein>
<dbReference type="GO" id="GO:0010212">
    <property type="term" value="P:response to ionizing radiation"/>
    <property type="evidence" value="ECO:0007669"/>
    <property type="project" value="TreeGrafter"/>
</dbReference>
<dbReference type="GO" id="GO:0044818">
    <property type="term" value="P:mitotic G2/M transition checkpoint"/>
    <property type="evidence" value="ECO:0007669"/>
    <property type="project" value="TreeGrafter"/>
</dbReference>
<dbReference type="InterPro" id="IPR048970">
    <property type="entry name" value="OB_Ssb-like"/>
</dbReference>
<accession>A0A7J7KSW9</accession>
<gene>
    <name evidence="4" type="ORF">EB796_000444</name>
</gene>
<comment type="caution">
    <text evidence="4">The sequence shown here is derived from an EMBL/GenBank/DDBJ whole genome shotgun (WGS) entry which is preliminary data.</text>
</comment>
<sequence>MNGDTILIRELKSATKNVNLTFIVLDVGKPTQTKEGHKVRTCKVADKTGSINISAWDKYGDLIQPGDICRLSKGYAQFWKGCLTLYTGKGGDICKIGEFCFAFSEVPNMSEPNPEILAKIAEQSQGGGARRSPPGLRDTQSTSDHQQQNFSQPPPRHAPEMPRDPRANMNAPPRPRAPMMGNRGGRMPNGNRPWNVPG</sequence>
<dbReference type="EMBL" id="VXIV02000063">
    <property type="protein sequence ID" value="KAF6041282.1"/>
    <property type="molecule type" value="Genomic_DNA"/>
</dbReference>
<dbReference type="FunFam" id="2.40.50.140:FF:000072">
    <property type="entry name" value="SOSS complex subunit B2"/>
    <property type="match status" value="1"/>
</dbReference>
<dbReference type="CDD" id="cd04491">
    <property type="entry name" value="SoSSB_OBF"/>
    <property type="match status" value="1"/>
</dbReference>
<evidence type="ECO:0000256" key="2">
    <source>
        <dbReference type="SAM" id="MobiDB-lite"/>
    </source>
</evidence>
<organism evidence="4 5">
    <name type="scientific">Bugula neritina</name>
    <name type="common">Brown bryozoan</name>
    <name type="synonym">Sertularia neritina</name>
    <dbReference type="NCBI Taxonomy" id="10212"/>
    <lineage>
        <taxon>Eukaryota</taxon>
        <taxon>Metazoa</taxon>
        <taxon>Spiralia</taxon>
        <taxon>Lophotrochozoa</taxon>
        <taxon>Bryozoa</taxon>
        <taxon>Gymnolaemata</taxon>
        <taxon>Cheilostomatida</taxon>
        <taxon>Flustrina</taxon>
        <taxon>Buguloidea</taxon>
        <taxon>Bugulidae</taxon>
        <taxon>Bugula</taxon>
    </lineage>
</organism>
<dbReference type="Gene3D" id="2.40.50.140">
    <property type="entry name" value="Nucleic acid-binding proteins"/>
    <property type="match status" value="1"/>
</dbReference>
<dbReference type="OrthoDB" id="295715at2759"/>
<feature type="compositionally biased region" description="Low complexity" evidence="2">
    <location>
        <begin position="167"/>
        <end position="198"/>
    </location>
</feature>
<proteinExistence type="predicted"/>
<feature type="compositionally biased region" description="Basic and acidic residues" evidence="2">
    <location>
        <begin position="157"/>
        <end position="166"/>
    </location>
</feature>
<dbReference type="GO" id="GO:0070876">
    <property type="term" value="C:SOSS complex"/>
    <property type="evidence" value="ECO:0007669"/>
    <property type="project" value="TreeGrafter"/>
</dbReference>
<feature type="region of interest" description="Disordered" evidence="2">
    <location>
        <begin position="122"/>
        <end position="198"/>
    </location>
</feature>
<dbReference type="PANTHER" id="PTHR13356">
    <property type="entry name" value="OB FOLD NUCLEIC ACID BINDING PROTEIN-RELATED"/>
    <property type="match status" value="1"/>
</dbReference>
<reference evidence="4" key="1">
    <citation type="submission" date="2020-06" db="EMBL/GenBank/DDBJ databases">
        <title>Draft genome of Bugula neritina, a colonial animal packing powerful symbionts and potential medicines.</title>
        <authorList>
            <person name="Rayko M."/>
        </authorList>
    </citation>
    <scope>NUCLEOTIDE SEQUENCE [LARGE SCALE GENOMIC DNA]</scope>
    <source>
        <strain evidence="4">Kwan_BN1</strain>
    </source>
</reference>
<dbReference type="Proteomes" id="UP000593567">
    <property type="component" value="Unassembled WGS sequence"/>
</dbReference>